<accession>A0ACC0XFX4</accession>
<gene>
    <name evidence="1" type="ORF">Pint_09609</name>
</gene>
<keyword evidence="2" id="KW-1185">Reference proteome</keyword>
<comment type="caution">
    <text evidence="1">The sequence shown here is derived from an EMBL/GenBank/DDBJ whole genome shotgun (WGS) entry which is preliminary data.</text>
</comment>
<sequence length="77" mass="8241">MANQTQTMNTTGQSIGSSIGGLTKEQYTQLMSLLNLDKTQNLNPIANFAGKANSLSNGSVEWILDSGSSHEEADWHG</sequence>
<evidence type="ECO:0000313" key="1">
    <source>
        <dbReference type="EMBL" id="KAJ0016657.1"/>
    </source>
</evidence>
<evidence type="ECO:0000313" key="2">
    <source>
        <dbReference type="Proteomes" id="UP001163603"/>
    </source>
</evidence>
<proteinExistence type="predicted"/>
<dbReference type="Proteomes" id="UP001163603">
    <property type="component" value="Chromosome 12"/>
</dbReference>
<protein>
    <submittedName>
        <fullName evidence="1">Uncharacterized protein</fullName>
    </submittedName>
</protein>
<reference evidence="2" key="1">
    <citation type="journal article" date="2023" name="G3 (Bethesda)">
        <title>Genome assembly and association tests identify interacting loci associated with vigor, precocity, and sex in interspecific pistachio rootstocks.</title>
        <authorList>
            <person name="Palmer W."/>
            <person name="Jacygrad E."/>
            <person name="Sagayaradj S."/>
            <person name="Cavanaugh K."/>
            <person name="Han R."/>
            <person name="Bertier L."/>
            <person name="Beede B."/>
            <person name="Kafkas S."/>
            <person name="Golino D."/>
            <person name="Preece J."/>
            <person name="Michelmore R."/>
        </authorList>
    </citation>
    <scope>NUCLEOTIDE SEQUENCE [LARGE SCALE GENOMIC DNA]</scope>
</reference>
<organism evidence="1 2">
    <name type="scientific">Pistacia integerrima</name>
    <dbReference type="NCBI Taxonomy" id="434235"/>
    <lineage>
        <taxon>Eukaryota</taxon>
        <taxon>Viridiplantae</taxon>
        <taxon>Streptophyta</taxon>
        <taxon>Embryophyta</taxon>
        <taxon>Tracheophyta</taxon>
        <taxon>Spermatophyta</taxon>
        <taxon>Magnoliopsida</taxon>
        <taxon>eudicotyledons</taxon>
        <taxon>Gunneridae</taxon>
        <taxon>Pentapetalae</taxon>
        <taxon>rosids</taxon>
        <taxon>malvids</taxon>
        <taxon>Sapindales</taxon>
        <taxon>Anacardiaceae</taxon>
        <taxon>Pistacia</taxon>
    </lineage>
</organism>
<name>A0ACC0XFX4_9ROSI</name>
<dbReference type="EMBL" id="CM047747">
    <property type="protein sequence ID" value="KAJ0016657.1"/>
    <property type="molecule type" value="Genomic_DNA"/>
</dbReference>